<protein>
    <submittedName>
        <fullName evidence="1">Uncharacterized protein</fullName>
    </submittedName>
</protein>
<comment type="caution">
    <text evidence="1">The sequence shown here is derived from an EMBL/GenBank/DDBJ whole genome shotgun (WGS) entry which is preliminary data.</text>
</comment>
<feature type="non-terminal residue" evidence="1">
    <location>
        <position position="1"/>
    </location>
</feature>
<gene>
    <name evidence="1" type="ORF">S03H2_16927</name>
</gene>
<name>X1FGT0_9ZZZZ</name>
<reference evidence="1" key="1">
    <citation type="journal article" date="2014" name="Front. Microbiol.">
        <title>High frequency of phylogenetically diverse reductive dehalogenase-homologous genes in deep subseafloor sedimentary metagenomes.</title>
        <authorList>
            <person name="Kawai M."/>
            <person name="Futagami T."/>
            <person name="Toyoda A."/>
            <person name="Takaki Y."/>
            <person name="Nishi S."/>
            <person name="Hori S."/>
            <person name="Arai W."/>
            <person name="Tsubouchi T."/>
            <person name="Morono Y."/>
            <person name="Uchiyama I."/>
            <person name="Ito T."/>
            <person name="Fujiyama A."/>
            <person name="Inagaki F."/>
            <person name="Takami H."/>
        </authorList>
    </citation>
    <scope>NUCLEOTIDE SEQUENCE</scope>
    <source>
        <strain evidence="1">Expedition CK06-06</strain>
    </source>
</reference>
<dbReference type="AlphaFoldDB" id="X1FGT0"/>
<proteinExistence type="predicted"/>
<accession>X1FGT0</accession>
<organism evidence="1">
    <name type="scientific">marine sediment metagenome</name>
    <dbReference type="NCBI Taxonomy" id="412755"/>
    <lineage>
        <taxon>unclassified sequences</taxon>
        <taxon>metagenomes</taxon>
        <taxon>ecological metagenomes</taxon>
    </lineage>
</organism>
<dbReference type="EMBL" id="BARU01008689">
    <property type="protein sequence ID" value="GAH44167.1"/>
    <property type="molecule type" value="Genomic_DNA"/>
</dbReference>
<evidence type="ECO:0000313" key="1">
    <source>
        <dbReference type="EMBL" id="GAH44167.1"/>
    </source>
</evidence>
<sequence length="250" mass="28693">EIVEAIELEEEFIKAVPEAEKCFPLGEYRTWPTLVLQHQLRVCKWVVGEVSAGWQWVWGDWGDFKHYVFDKENAPEIAWGYRILETEKPIRNGHGSLVKFPSRRIPWLTVNFKTLFCDQAAWRFFEDYAVSWIEACPTYPGETGSCGIDDEVSERRRILLYPLGLDQVNRYGDPVAPIEVRITGWEFKYVNGSYGIYDCNLALEAVHSLPHKILDQLTSQDYLHSDDKAIERERAPQGIPPWGDGGEAGG</sequence>